<evidence type="ECO:0000313" key="2">
    <source>
        <dbReference type="Proteomes" id="UP000076858"/>
    </source>
</evidence>
<dbReference type="Proteomes" id="UP000076858">
    <property type="component" value="Unassembled WGS sequence"/>
</dbReference>
<dbReference type="EMBL" id="LRGB01000642">
    <property type="protein sequence ID" value="KZS17154.1"/>
    <property type="molecule type" value="Genomic_DNA"/>
</dbReference>
<keyword evidence="2" id="KW-1185">Reference proteome</keyword>
<proteinExistence type="predicted"/>
<comment type="caution">
    <text evidence="1">The sequence shown here is derived from an EMBL/GenBank/DDBJ whole genome shotgun (WGS) entry which is preliminary data.</text>
</comment>
<name>A0A165A429_9CRUS</name>
<accession>A0A165A429</accession>
<organism evidence="1 2">
    <name type="scientific">Daphnia magna</name>
    <dbReference type="NCBI Taxonomy" id="35525"/>
    <lineage>
        <taxon>Eukaryota</taxon>
        <taxon>Metazoa</taxon>
        <taxon>Ecdysozoa</taxon>
        <taxon>Arthropoda</taxon>
        <taxon>Crustacea</taxon>
        <taxon>Branchiopoda</taxon>
        <taxon>Diplostraca</taxon>
        <taxon>Cladocera</taxon>
        <taxon>Anomopoda</taxon>
        <taxon>Daphniidae</taxon>
        <taxon>Daphnia</taxon>
    </lineage>
</organism>
<reference evidence="1 2" key="1">
    <citation type="submission" date="2016-03" db="EMBL/GenBank/DDBJ databases">
        <title>EvidentialGene: Evidence-directed Construction of Genes on Genomes.</title>
        <authorList>
            <person name="Gilbert D.G."/>
            <person name="Choi J.-H."/>
            <person name="Mockaitis K."/>
            <person name="Colbourne J."/>
            <person name="Pfrender M."/>
        </authorList>
    </citation>
    <scope>NUCLEOTIDE SEQUENCE [LARGE SCALE GENOMIC DNA]</scope>
    <source>
        <strain evidence="1 2">Xinb3</strain>
        <tissue evidence="1">Complete organism</tissue>
    </source>
</reference>
<sequence>MTASHAIFLCSRAPDEKQPVLNMIKHLFNVFKSEGKIEMLKR</sequence>
<dbReference type="AlphaFoldDB" id="A0A165A429"/>
<evidence type="ECO:0000313" key="1">
    <source>
        <dbReference type="EMBL" id="KZS17154.1"/>
    </source>
</evidence>
<protein>
    <submittedName>
        <fullName evidence="1">Uncharacterized protein</fullName>
    </submittedName>
</protein>
<gene>
    <name evidence="1" type="ORF">APZ42_016738</name>
</gene>